<dbReference type="GO" id="GO:0003774">
    <property type="term" value="F:cytoskeletal motor activity"/>
    <property type="evidence" value="ECO:0007669"/>
    <property type="project" value="InterPro"/>
</dbReference>
<dbReference type="InterPro" id="IPR036961">
    <property type="entry name" value="Kinesin_motor_dom_sf"/>
</dbReference>
<dbReference type="EMBL" id="NKQK01000019">
    <property type="protein sequence ID" value="PSS02535.1"/>
    <property type="molecule type" value="Genomic_DNA"/>
</dbReference>
<dbReference type="GO" id="GO:0016459">
    <property type="term" value="C:myosin complex"/>
    <property type="evidence" value="ECO:0007669"/>
    <property type="project" value="UniProtKB-KW"/>
</dbReference>
<dbReference type="STRING" id="1590841.A0A2R6Q5I9"/>
<reference evidence="6 7" key="1">
    <citation type="submission" date="2017-07" db="EMBL/GenBank/DDBJ databases">
        <title>An improved, manually edited Actinidia chinensis var. chinensis (kiwifruit) genome highlights the challenges associated with draft genomes and gene prediction in plants.</title>
        <authorList>
            <person name="Pilkington S."/>
            <person name="Crowhurst R."/>
            <person name="Hilario E."/>
            <person name="Nardozza S."/>
            <person name="Fraser L."/>
            <person name="Peng Y."/>
            <person name="Gunaseelan K."/>
            <person name="Simpson R."/>
            <person name="Tahir J."/>
            <person name="Deroles S."/>
            <person name="Templeton K."/>
            <person name="Luo Z."/>
            <person name="Davy M."/>
            <person name="Cheng C."/>
            <person name="Mcneilage M."/>
            <person name="Scaglione D."/>
            <person name="Liu Y."/>
            <person name="Zhang Q."/>
            <person name="Datson P."/>
            <person name="De Silva N."/>
            <person name="Gardiner S."/>
            <person name="Bassett H."/>
            <person name="Chagne D."/>
            <person name="Mccallum J."/>
            <person name="Dzierzon H."/>
            <person name="Deng C."/>
            <person name="Wang Y.-Y."/>
            <person name="Barron N."/>
            <person name="Manako K."/>
            <person name="Bowen J."/>
            <person name="Foster T."/>
            <person name="Erridge Z."/>
            <person name="Tiffin H."/>
            <person name="Waite C."/>
            <person name="Davies K."/>
            <person name="Grierson E."/>
            <person name="Laing W."/>
            <person name="Kirk R."/>
            <person name="Chen X."/>
            <person name="Wood M."/>
            <person name="Montefiori M."/>
            <person name="Brummell D."/>
            <person name="Schwinn K."/>
            <person name="Catanach A."/>
            <person name="Fullerton C."/>
            <person name="Li D."/>
            <person name="Meiyalaghan S."/>
            <person name="Nieuwenhuizen N."/>
            <person name="Read N."/>
            <person name="Prakash R."/>
            <person name="Hunter D."/>
            <person name="Zhang H."/>
            <person name="Mckenzie M."/>
            <person name="Knabel M."/>
            <person name="Harris A."/>
            <person name="Allan A."/>
            <person name="Chen A."/>
            <person name="Janssen B."/>
            <person name="Plunkett B."/>
            <person name="Dwamena C."/>
            <person name="Voogd C."/>
            <person name="Leif D."/>
            <person name="Lafferty D."/>
            <person name="Souleyre E."/>
            <person name="Varkonyi-Gasic E."/>
            <person name="Gambi F."/>
            <person name="Hanley J."/>
            <person name="Yao J.-L."/>
            <person name="Cheung J."/>
            <person name="David K."/>
            <person name="Warren B."/>
            <person name="Marsh K."/>
            <person name="Snowden K."/>
            <person name="Lin-Wang K."/>
            <person name="Brian L."/>
            <person name="Martinez-Sanchez M."/>
            <person name="Wang M."/>
            <person name="Ileperuma N."/>
            <person name="Macnee N."/>
            <person name="Campin R."/>
            <person name="Mcatee P."/>
            <person name="Drummond R."/>
            <person name="Espley R."/>
            <person name="Ireland H."/>
            <person name="Wu R."/>
            <person name="Atkinson R."/>
            <person name="Karunairetnam S."/>
            <person name="Bulley S."/>
            <person name="Chunkath S."/>
            <person name="Hanley Z."/>
            <person name="Storey R."/>
            <person name="Thrimawithana A."/>
            <person name="Thomson S."/>
            <person name="David C."/>
            <person name="Testolin R."/>
        </authorList>
    </citation>
    <scope>NUCLEOTIDE SEQUENCE [LARGE SCALE GENOMIC DNA]</scope>
    <source>
        <strain evidence="7">cv. Red5</strain>
        <tissue evidence="6">Young leaf</tissue>
    </source>
</reference>
<feature type="domain" description="Aminotransferase-like plant mobile" evidence="5">
    <location>
        <begin position="148"/>
        <end position="406"/>
    </location>
</feature>
<dbReference type="GO" id="GO:0010073">
    <property type="term" value="P:meristem maintenance"/>
    <property type="evidence" value="ECO:0007669"/>
    <property type="project" value="InterPro"/>
</dbReference>
<name>A0A2R6Q5I9_ACTCC</name>
<evidence type="ECO:0000256" key="2">
    <source>
        <dbReference type="ARBA" id="ARBA00023175"/>
    </source>
</evidence>
<dbReference type="OrthoDB" id="1704638at2759"/>
<dbReference type="Pfam" id="PF10536">
    <property type="entry name" value="PMD"/>
    <property type="match status" value="1"/>
</dbReference>
<evidence type="ECO:0000256" key="3">
    <source>
        <dbReference type="SAM" id="MobiDB-lite"/>
    </source>
</evidence>
<evidence type="ECO:0000259" key="5">
    <source>
        <dbReference type="Pfam" id="PF10536"/>
    </source>
</evidence>
<dbReference type="InterPro" id="IPR019557">
    <property type="entry name" value="AminoTfrase-like_pln_mobile"/>
</dbReference>
<dbReference type="InterPro" id="IPR027417">
    <property type="entry name" value="P-loop_NTPase"/>
</dbReference>
<dbReference type="GO" id="GO:0005524">
    <property type="term" value="F:ATP binding"/>
    <property type="evidence" value="ECO:0007669"/>
    <property type="project" value="InterPro"/>
</dbReference>
<keyword evidence="1" id="KW-0518">Myosin</keyword>
<gene>
    <name evidence="6" type="ORF">CEY00_Acc33005</name>
</gene>
<dbReference type="InParanoid" id="A0A2R6Q5I9"/>
<feature type="compositionally biased region" description="Polar residues" evidence="3">
    <location>
        <begin position="584"/>
        <end position="593"/>
    </location>
</feature>
<dbReference type="AlphaFoldDB" id="A0A2R6Q5I9"/>
<dbReference type="Gene3D" id="3.40.850.10">
    <property type="entry name" value="Kinesin motor domain"/>
    <property type="match status" value="1"/>
</dbReference>
<evidence type="ECO:0000259" key="4">
    <source>
        <dbReference type="Pfam" id="PF00063"/>
    </source>
</evidence>
<reference evidence="7" key="2">
    <citation type="journal article" date="2018" name="BMC Genomics">
        <title>A manually annotated Actinidia chinensis var. chinensis (kiwifruit) genome highlights the challenges associated with draft genomes and gene prediction in plants.</title>
        <authorList>
            <person name="Pilkington S.M."/>
            <person name="Crowhurst R."/>
            <person name="Hilario E."/>
            <person name="Nardozza S."/>
            <person name="Fraser L."/>
            <person name="Peng Y."/>
            <person name="Gunaseelan K."/>
            <person name="Simpson R."/>
            <person name="Tahir J."/>
            <person name="Deroles S.C."/>
            <person name="Templeton K."/>
            <person name="Luo Z."/>
            <person name="Davy M."/>
            <person name="Cheng C."/>
            <person name="McNeilage M."/>
            <person name="Scaglione D."/>
            <person name="Liu Y."/>
            <person name="Zhang Q."/>
            <person name="Datson P."/>
            <person name="De Silva N."/>
            <person name="Gardiner S.E."/>
            <person name="Bassett H."/>
            <person name="Chagne D."/>
            <person name="McCallum J."/>
            <person name="Dzierzon H."/>
            <person name="Deng C."/>
            <person name="Wang Y.Y."/>
            <person name="Barron L."/>
            <person name="Manako K."/>
            <person name="Bowen J."/>
            <person name="Foster T.M."/>
            <person name="Erridge Z.A."/>
            <person name="Tiffin H."/>
            <person name="Waite C.N."/>
            <person name="Davies K.M."/>
            <person name="Grierson E.P."/>
            <person name="Laing W.A."/>
            <person name="Kirk R."/>
            <person name="Chen X."/>
            <person name="Wood M."/>
            <person name="Montefiori M."/>
            <person name="Brummell D.A."/>
            <person name="Schwinn K.E."/>
            <person name="Catanach A."/>
            <person name="Fullerton C."/>
            <person name="Li D."/>
            <person name="Meiyalaghan S."/>
            <person name="Nieuwenhuizen N."/>
            <person name="Read N."/>
            <person name="Prakash R."/>
            <person name="Hunter D."/>
            <person name="Zhang H."/>
            <person name="McKenzie M."/>
            <person name="Knabel M."/>
            <person name="Harris A."/>
            <person name="Allan A.C."/>
            <person name="Gleave A."/>
            <person name="Chen A."/>
            <person name="Janssen B.J."/>
            <person name="Plunkett B."/>
            <person name="Ampomah-Dwamena C."/>
            <person name="Voogd C."/>
            <person name="Leif D."/>
            <person name="Lafferty D."/>
            <person name="Souleyre E.J.F."/>
            <person name="Varkonyi-Gasic E."/>
            <person name="Gambi F."/>
            <person name="Hanley J."/>
            <person name="Yao J.L."/>
            <person name="Cheung J."/>
            <person name="David K.M."/>
            <person name="Warren B."/>
            <person name="Marsh K."/>
            <person name="Snowden K.C."/>
            <person name="Lin-Wang K."/>
            <person name="Brian L."/>
            <person name="Martinez-Sanchez M."/>
            <person name="Wang M."/>
            <person name="Ileperuma N."/>
            <person name="Macnee N."/>
            <person name="Campin R."/>
            <person name="McAtee P."/>
            <person name="Drummond R.S.M."/>
            <person name="Espley R.V."/>
            <person name="Ireland H.S."/>
            <person name="Wu R."/>
            <person name="Atkinson R.G."/>
            <person name="Karunairetnam S."/>
            <person name="Bulley S."/>
            <person name="Chunkath S."/>
            <person name="Hanley Z."/>
            <person name="Storey R."/>
            <person name="Thrimawithana A.H."/>
            <person name="Thomson S."/>
            <person name="David C."/>
            <person name="Testolin R."/>
            <person name="Huang H."/>
            <person name="Hellens R.P."/>
            <person name="Schaffer R.J."/>
        </authorList>
    </citation>
    <scope>NUCLEOTIDE SEQUENCE [LARGE SCALE GENOMIC DNA]</scope>
    <source>
        <strain evidence="7">cv. Red5</strain>
    </source>
</reference>
<dbReference type="SUPFAM" id="SSF52540">
    <property type="entry name" value="P-loop containing nucleoside triphosphate hydrolases"/>
    <property type="match status" value="1"/>
</dbReference>
<comment type="caution">
    <text evidence="6">The sequence shown here is derived from an EMBL/GenBank/DDBJ whole genome shotgun (WGS) entry which is preliminary data.</text>
</comment>
<dbReference type="InterPro" id="IPR001609">
    <property type="entry name" value="Myosin_head_motor_dom-like"/>
</dbReference>
<accession>A0A2R6Q5I9</accession>
<protein>
    <submittedName>
        <fullName evidence="6">Myosin-17 like</fullName>
    </submittedName>
</protein>
<keyword evidence="2" id="KW-0505">Motor protein</keyword>
<evidence type="ECO:0000313" key="6">
    <source>
        <dbReference type="EMBL" id="PSS02535.1"/>
    </source>
</evidence>
<dbReference type="Pfam" id="PF00063">
    <property type="entry name" value="Myosin_head"/>
    <property type="match status" value="1"/>
</dbReference>
<organism evidence="6 7">
    <name type="scientific">Actinidia chinensis var. chinensis</name>
    <name type="common">Chinese soft-hair kiwi</name>
    <dbReference type="NCBI Taxonomy" id="1590841"/>
    <lineage>
        <taxon>Eukaryota</taxon>
        <taxon>Viridiplantae</taxon>
        <taxon>Streptophyta</taxon>
        <taxon>Embryophyta</taxon>
        <taxon>Tracheophyta</taxon>
        <taxon>Spermatophyta</taxon>
        <taxon>Magnoliopsida</taxon>
        <taxon>eudicotyledons</taxon>
        <taxon>Gunneridae</taxon>
        <taxon>Pentapetalae</taxon>
        <taxon>asterids</taxon>
        <taxon>Ericales</taxon>
        <taxon>Actinidiaceae</taxon>
        <taxon>Actinidia</taxon>
    </lineage>
</organism>
<dbReference type="InterPro" id="IPR044824">
    <property type="entry name" value="MAIN-like"/>
</dbReference>
<sequence>MDKLNTMKPQYIRCMKPNNCLKPAIFENHNIVRQLRHGGVLEAILICNNRYPTREFAHPSAVLAPKVVEGNDDDKALCKRTPDKMGLKGDQANQGEIQTYDSYGFLASWCECDRIHPAIKENVDVVRFGNFIKVVSSTNRSRILLWSLGKWCGDATNSFHFQFGEMTLTPLDFTMITSLEVGGMPLLFDSNMHLSKSTVDGCLGERFLVSVQYKEHVPYTAIYIGFSSFDYRTPWEVIDLTRAVPLCLLRTSIFANLEKIVPLGVYKLLEHSQTMRLFNWDGTLLATIYGYMGAILRNITNWIGGFYPVWEMWCHTYLNMFAPRNHYPHHGSFLRGQRWTTEYMGKRTDGDFVSSVRGLLWTMIVKQNIIQLPSHLRSMHQVNHQSRILIEGLYYMEGYLVERVVMRSLNFSAFRLPHPPPSMRHAFKLEGRTLEQVLEGDEVIAPIQDGDYQDNIRDFLMHPFNEDVPFPQANFAGAHLGVIKSSPGSSIQTELSEIGQTDADGTQFTHVFQPSKQGHVAQMFSSLTQQCVKMTNTMKNIIRKWELKLVQSCSSGAARDVAFDPSRAGGIRIKEPNFRGGEGPSQSRKLTSPQGFVALYYPVTKPSSKDKGGAKRGCK</sequence>
<evidence type="ECO:0000313" key="7">
    <source>
        <dbReference type="Proteomes" id="UP000241394"/>
    </source>
</evidence>
<proteinExistence type="predicted"/>
<dbReference type="Gramene" id="PSS02535">
    <property type="protein sequence ID" value="PSS02535"/>
    <property type="gene ID" value="CEY00_Acc33005"/>
</dbReference>
<dbReference type="OMA" id="LASWCEC"/>
<evidence type="ECO:0000256" key="1">
    <source>
        <dbReference type="ARBA" id="ARBA00023123"/>
    </source>
</evidence>
<feature type="region of interest" description="Disordered" evidence="3">
    <location>
        <begin position="572"/>
        <end position="593"/>
    </location>
</feature>
<feature type="domain" description="Myosin motor" evidence="4">
    <location>
        <begin position="1"/>
        <end position="90"/>
    </location>
</feature>
<dbReference type="Proteomes" id="UP000241394">
    <property type="component" value="Chromosome LG19"/>
</dbReference>
<dbReference type="PANTHER" id="PTHR46033:SF8">
    <property type="entry name" value="PROTEIN MAINTENANCE OF MERISTEMS-LIKE"/>
    <property type="match status" value="1"/>
</dbReference>
<keyword evidence="7" id="KW-1185">Reference proteome</keyword>
<dbReference type="PANTHER" id="PTHR46033">
    <property type="entry name" value="PROTEIN MAIN-LIKE 2"/>
    <property type="match status" value="1"/>
</dbReference>